<sequence>MKLFLLNLKTNKSIQKLIPLWLAILFGLALSPYYIGTSIILGGEANYLLNYSSQLYMLQHQWVDRFGTGLPNFSTNGAGLQLYILSLLENYSENKTIPNFLLVFS</sequence>
<reference evidence="2" key="1">
    <citation type="submission" date="2018-05" db="EMBL/GenBank/DDBJ databases">
        <authorList>
            <person name="Lanie J.A."/>
            <person name="Ng W.-L."/>
            <person name="Kazmierczak K.M."/>
            <person name="Andrzejewski T.M."/>
            <person name="Davidsen T.M."/>
            <person name="Wayne K.J."/>
            <person name="Tettelin H."/>
            <person name="Glass J.I."/>
            <person name="Rusch D."/>
            <person name="Podicherti R."/>
            <person name="Tsui H.-C.T."/>
            <person name="Winkler M.E."/>
        </authorList>
    </citation>
    <scope>NUCLEOTIDE SEQUENCE</scope>
</reference>
<evidence type="ECO:0000256" key="1">
    <source>
        <dbReference type="SAM" id="Phobius"/>
    </source>
</evidence>
<keyword evidence="1" id="KW-1133">Transmembrane helix</keyword>
<keyword evidence="1" id="KW-0472">Membrane</keyword>
<proteinExistence type="predicted"/>
<dbReference type="EMBL" id="UINC01072508">
    <property type="protein sequence ID" value="SVC08199.1"/>
    <property type="molecule type" value="Genomic_DNA"/>
</dbReference>
<accession>A0A382J9A1</accession>
<gene>
    <name evidence="2" type="ORF">METZ01_LOCUS261053</name>
</gene>
<feature type="transmembrane region" description="Helical" evidence="1">
    <location>
        <begin position="20"/>
        <end position="41"/>
    </location>
</feature>
<dbReference type="AlphaFoldDB" id="A0A382J9A1"/>
<name>A0A382J9A1_9ZZZZ</name>
<organism evidence="2">
    <name type="scientific">marine metagenome</name>
    <dbReference type="NCBI Taxonomy" id="408172"/>
    <lineage>
        <taxon>unclassified sequences</taxon>
        <taxon>metagenomes</taxon>
        <taxon>ecological metagenomes</taxon>
    </lineage>
</organism>
<evidence type="ECO:0000313" key="2">
    <source>
        <dbReference type="EMBL" id="SVC08199.1"/>
    </source>
</evidence>
<feature type="non-terminal residue" evidence="2">
    <location>
        <position position="105"/>
    </location>
</feature>
<keyword evidence="1" id="KW-0812">Transmembrane</keyword>
<protein>
    <submittedName>
        <fullName evidence="2">Uncharacterized protein</fullName>
    </submittedName>
</protein>